<sequence>MTSTLKSAWRSRLRAARRSMDDGGPNSAAAGLAAAGLATAGLEWAGLVAGAAGTSTICAYISMGHEPPTGALLAALHSAGHSVFVPICVEGHQLAWTAWTPGVAMARSLLAPVMEPVGERLPFARLGPVAGVLVPALAVDTAGVRLGQGGGYYDRFLATLGAAPSHTLGSEGAESAVARAGVVYENELLAAGSLPHDTLDQPVDWVVTPAGFHKIGAGGPEIGS</sequence>
<dbReference type="PANTHER" id="PTHR23407">
    <property type="entry name" value="ATPASE INHIBITOR/5-FORMYLTETRAHYDROFOLATE CYCLO-LIGASE"/>
    <property type="match status" value="1"/>
</dbReference>
<evidence type="ECO:0000256" key="2">
    <source>
        <dbReference type="ARBA" id="ARBA00022741"/>
    </source>
</evidence>
<organism evidence="5 6">
    <name type="scientific">Arthrobacter silviterrae</name>
    <dbReference type="NCBI Taxonomy" id="2026658"/>
    <lineage>
        <taxon>Bacteria</taxon>
        <taxon>Bacillati</taxon>
        <taxon>Actinomycetota</taxon>
        <taxon>Actinomycetes</taxon>
        <taxon>Micrococcales</taxon>
        <taxon>Micrococcaceae</taxon>
        <taxon>Arthrobacter</taxon>
    </lineage>
</organism>
<evidence type="ECO:0000313" key="6">
    <source>
        <dbReference type="Proteomes" id="UP000479226"/>
    </source>
</evidence>
<dbReference type="InterPro" id="IPR037171">
    <property type="entry name" value="NagB/RpiA_transferase-like"/>
</dbReference>
<reference evidence="5 6" key="1">
    <citation type="submission" date="2020-02" db="EMBL/GenBank/DDBJ databases">
        <title>Genome sequence of the type strain DSM 27180 of Arthrobacter silviterrae.</title>
        <authorList>
            <person name="Gao J."/>
            <person name="Sun J."/>
        </authorList>
    </citation>
    <scope>NUCLEOTIDE SEQUENCE [LARGE SCALE GENOMIC DNA]</scope>
    <source>
        <strain evidence="5 6">DSM 27180</strain>
    </source>
</reference>
<keyword evidence="3 4" id="KW-0067">ATP-binding</keyword>
<evidence type="ECO:0000256" key="1">
    <source>
        <dbReference type="ARBA" id="ARBA00010638"/>
    </source>
</evidence>
<comment type="cofactor">
    <cofactor evidence="4">
        <name>Mg(2+)</name>
        <dbReference type="ChEBI" id="CHEBI:18420"/>
    </cofactor>
</comment>
<keyword evidence="6" id="KW-1185">Reference proteome</keyword>
<keyword evidence="4" id="KW-0460">Magnesium</keyword>
<evidence type="ECO:0000256" key="3">
    <source>
        <dbReference type="ARBA" id="ARBA00022840"/>
    </source>
</evidence>
<protein>
    <recommendedName>
        <fullName evidence="4">5-formyltetrahydrofolate cyclo-ligase</fullName>
        <ecNumber evidence="4">6.3.3.2</ecNumber>
    </recommendedName>
</protein>
<dbReference type="InterPro" id="IPR002698">
    <property type="entry name" value="FTHF_cligase"/>
</dbReference>
<dbReference type="NCBIfam" id="TIGR02727">
    <property type="entry name" value="MTHFS_bact"/>
    <property type="match status" value="1"/>
</dbReference>
<dbReference type="SUPFAM" id="SSF100950">
    <property type="entry name" value="NagB/RpiA/CoA transferase-like"/>
    <property type="match status" value="1"/>
</dbReference>
<comment type="similarity">
    <text evidence="1 4">Belongs to the 5-formyltetrahydrofolate cyclo-ligase family.</text>
</comment>
<dbReference type="Pfam" id="PF01812">
    <property type="entry name" value="5-FTHF_cyc-lig"/>
    <property type="match status" value="1"/>
</dbReference>
<comment type="catalytic activity">
    <reaction evidence="4">
        <text>(6S)-5-formyl-5,6,7,8-tetrahydrofolate + ATP = (6R)-5,10-methenyltetrahydrofolate + ADP + phosphate</text>
        <dbReference type="Rhea" id="RHEA:10488"/>
        <dbReference type="ChEBI" id="CHEBI:30616"/>
        <dbReference type="ChEBI" id="CHEBI:43474"/>
        <dbReference type="ChEBI" id="CHEBI:57455"/>
        <dbReference type="ChEBI" id="CHEBI:57457"/>
        <dbReference type="ChEBI" id="CHEBI:456216"/>
        <dbReference type="EC" id="6.3.3.2"/>
    </reaction>
</comment>
<dbReference type="GO" id="GO:0030272">
    <property type="term" value="F:5-formyltetrahydrofolate cyclo-ligase activity"/>
    <property type="evidence" value="ECO:0007669"/>
    <property type="project" value="UniProtKB-EC"/>
</dbReference>
<dbReference type="InterPro" id="IPR024185">
    <property type="entry name" value="FTHF_cligase-like_sf"/>
</dbReference>
<dbReference type="Proteomes" id="UP000479226">
    <property type="component" value="Unassembled WGS sequence"/>
</dbReference>
<keyword evidence="5" id="KW-0436">Ligase</keyword>
<dbReference type="RefSeq" id="WP_165183555.1">
    <property type="nucleotide sequence ID" value="NZ_JAAKZI010000046.1"/>
</dbReference>
<dbReference type="Gene3D" id="3.40.50.10420">
    <property type="entry name" value="NagB/RpiA/CoA transferase-like"/>
    <property type="match status" value="1"/>
</dbReference>
<name>A0ABX0DEI8_9MICC</name>
<dbReference type="EC" id="6.3.3.2" evidence="4"/>
<evidence type="ECO:0000256" key="4">
    <source>
        <dbReference type="RuleBase" id="RU361279"/>
    </source>
</evidence>
<gene>
    <name evidence="5" type="ORF">G6N77_18045</name>
</gene>
<proteinExistence type="inferred from homology"/>
<evidence type="ECO:0000313" key="5">
    <source>
        <dbReference type="EMBL" id="NGN85346.1"/>
    </source>
</evidence>
<keyword evidence="2 4" id="KW-0547">Nucleotide-binding</keyword>
<comment type="caution">
    <text evidence="5">The sequence shown here is derived from an EMBL/GenBank/DDBJ whole genome shotgun (WGS) entry which is preliminary data.</text>
</comment>
<dbReference type="EMBL" id="JAAKZI010000046">
    <property type="protein sequence ID" value="NGN85346.1"/>
    <property type="molecule type" value="Genomic_DNA"/>
</dbReference>
<dbReference type="PANTHER" id="PTHR23407:SF1">
    <property type="entry name" value="5-FORMYLTETRAHYDROFOLATE CYCLO-LIGASE"/>
    <property type="match status" value="1"/>
</dbReference>
<keyword evidence="4" id="KW-0479">Metal-binding</keyword>
<accession>A0ABX0DEI8</accession>